<dbReference type="InterPro" id="IPR020479">
    <property type="entry name" value="HD_metazoa"/>
</dbReference>
<dbReference type="Proteomes" id="UP000325440">
    <property type="component" value="Unassembled WGS sequence"/>
</dbReference>
<evidence type="ECO:0000313" key="10">
    <source>
        <dbReference type="Proteomes" id="UP000325440"/>
    </source>
</evidence>
<name>A0A5E4MVE8_9HEMI</name>
<dbReference type="SUPFAM" id="SSF46689">
    <property type="entry name" value="Homeodomain-like"/>
    <property type="match status" value="1"/>
</dbReference>
<evidence type="ECO:0000256" key="5">
    <source>
        <dbReference type="PROSITE-ProRule" id="PRU00108"/>
    </source>
</evidence>
<accession>A0A5E4MVE8</accession>
<feature type="domain" description="Homeobox" evidence="8">
    <location>
        <begin position="238"/>
        <end position="298"/>
    </location>
</feature>
<dbReference type="InterPro" id="IPR009057">
    <property type="entry name" value="Homeodomain-like_sf"/>
</dbReference>
<comment type="subcellular location">
    <subcellularLocation>
        <location evidence="1 5 6">Nucleus</location>
    </subcellularLocation>
</comment>
<keyword evidence="4 5" id="KW-0539">Nucleus</keyword>
<dbReference type="InterPro" id="IPR001356">
    <property type="entry name" value="HD"/>
</dbReference>
<feature type="DNA-binding region" description="Homeobox" evidence="5">
    <location>
        <begin position="240"/>
        <end position="299"/>
    </location>
</feature>
<dbReference type="PRINTS" id="PR00024">
    <property type="entry name" value="HOMEOBOX"/>
</dbReference>
<dbReference type="PROSITE" id="PS00027">
    <property type="entry name" value="HOMEOBOX_1"/>
    <property type="match status" value="1"/>
</dbReference>
<dbReference type="GO" id="GO:0000978">
    <property type="term" value="F:RNA polymerase II cis-regulatory region sequence-specific DNA binding"/>
    <property type="evidence" value="ECO:0007669"/>
    <property type="project" value="TreeGrafter"/>
</dbReference>
<dbReference type="CDD" id="cd00086">
    <property type="entry name" value="homeodomain"/>
    <property type="match status" value="1"/>
</dbReference>
<organism evidence="9 10">
    <name type="scientific">Cinara cedri</name>
    <dbReference type="NCBI Taxonomy" id="506608"/>
    <lineage>
        <taxon>Eukaryota</taxon>
        <taxon>Metazoa</taxon>
        <taxon>Ecdysozoa</taxon>
        <taxon>Arthropoda</taxon>
        <taxon>Hexapoda</taxon>
        <taxon>Insecta</taxon>
        <taxon>Pterygota</taxon>
        <taxon>Neoptera</taxon>
        <taxon>Paraneoptera</taxon>
        <taxon>Hemiptera</taxon>
        <taxon>Sternorrhyncha</taxon>
        <taxon>Aphidomorpha</taxon>
        <taxon>Aphidoidea</taxon>
        <taxon>Aphididae</taxon>
        <taxon>Lachninae</taxon>
        <taxon>Cinara</taxon>
    </lineage>
</organism>
<sequence>MSTMNQFADEYFYDYHHHRPSTTTTTAAVDYEQPTATYPICKQLNDDDGVGEYFGQSTVAADPSYYYNNYDSTAAAAGYCGGGYYGPCDTVVACPADASWPSPLPLQQFADNNPSGCGTDDPQRPYACDWTPSWHQPLSPSIQPAPLSSSLLPAAAVPEFASFYDSDYRPVEPTFQLLERNDNDQIANAATADAATTADQLIFKPVRRKLTTVNKCEQYKTFKKTSTSNKLSTSQKQKKKRKPRVLFSKDVITELEQRFQHQRYLKPAEREEMASRLKLTPTQVKIWFQNRRYKTKKLVMVDSTTSDTNEKPRRRQFPVFQSVSALGTRLPVQCRN</sequence>
<dbReference type="InterPro" id="IPR050394">
    <property type="entry name" value="Homeobox_NK-like"/>
</dbReference>
<evidence type="ECO:0000256" key="3">
    <source>
        <dbReference type="ARBA" id="ARBA00023155"/>
    </source>
</evidence>
<keyword evidence="2 5" id="KW-0238">DNA-binding</keyword>
<keyword evidence="3 5" id="KW-0371">Homeobox</keyword>
<dbReference type="Pfam" id="PF00046">
    <property type="entry name" value="Homeodomain"/>
    <property type="match status" value="1"/>
</dbReference>
<evidence type="ECO:0000259" key="8">
    <source>
        <dbReference type="PROSITE" id="PS50071"/>
    </source>
</evidence>
<evidence type="ECO:0000256" key="7">
    <source>
        <dbReference type="SAM" id="MobiDB-lite"/>
    </source>
</evidence>
<protein>
    <submittedName>
        <fullName evidence="9">Homeobox domain, metazoa,Homeobox domain,Homeobox domain-like,Homeobox, conserved site</fullName>
    </submittedName>
</protein>
<dbReference type="EMBL" id="CABPRJ010000981">
    <property type="protein sequence ID" value="VVC34008.1"/>
    <property type="molecule type" value="Genomic_DNA"/>
</dbReference>
<dbReference type="OrthoDB" id="6159439at2759"/>
<gene>
    <name evidence="9" type="ORF">CINCED_3A005916</name>
</gene>
<dbReference type="PROSITE" id="PS50071">
    <property type="entry name" value="HOMEOBOX_2"/>
    <property type="match status" value="1"/>
</dbReference>
<reference evidence="9 10" key="1">
    <citation type="submission" date="2019-08" db="EMBL/GenBank/DDBJ databases">
        <authorList>
            <person name="Alioto T."/>
            <person name="Alioto T."/>
            <person name="Gomez Garrido J."/>
        </authorList>
    </citation>
    <scope>NUCLEOTIDE SEQUENCE [LARGE SCALE GENOMIC DNA]</scope>
</reference>
<dbReference type="GO" id="GO:0030154">
    <property type="term" value="P:cell differentiation"/>
    <property type="evidence" value="ECO:0007669"/>
    <property type="project" value="TreeGrafter"/>
</dbReference>
<evidence type="ECO:0000313" key="9">
    <source>
        <dbReference type="EMBL" id="VVC34008.1"/>
    </source>
</evidence>
<evidence type="ECO:0000256" key="6">
    <source>
        <dbReference type="RuleBase" id="RU000682"/>
    </source>
</evidence>
<dbReference type="AlphaFoldDB" id="A0A5E4MVE8"/>
<dbReference type="SMART" id="SM00389">
    <property type="entry name" value="HOX"/>
    <property type="match status" value="1"/>
</dbReference>
<dbReference type="GO" id="GO:0000981">
    <property type="term" value="F:DNA-binding transcription factor activity, RNA polymerase II-specific"/>
    <property type="evidence" value="ECO:0007669"/>
    <property type="project" value="InterPro"/>
</dbReference>
<evidence type="ECO:0000256" key="1">
    <source>
        <dbReference type="ARBA" id="ARBA00004123"/>
    </source>
</evidence>
<dbReference type="PANTHER" id="PTHR24340">
    <property type="entry name" value="HOMEOBOX PROTEIN NKX"/>
    <property type="match status" value="1"/>
</dbReference>
<feature type="region of interest" description="Disordered" evidence="7">
    <location>
        <begin position="224"/>
        <end position="243"/>
    </location>
</feature>
<keyword evidence="10" id="KW-1185">Reference proteome</keyword>
<dbReference type="GO" id="GO:0005634">
    <property type="term" value="C:nucleus"/>
    <property type="evidence" value="ECO:0007669"/>
    <property type="project" value="UniProtKB-SubCell"/>
</dbReference>
<dbReference type="InterPro" id="IPR017970">
    <property type="entry name" value="Homeobox_CS"/>
</dbReference>
<proteinExistence type="predicted"/>
<evidence type="ECO:0000256" key="2">
    <source>
        <dbReference type="ARBA" id="ARBA00023125"/>
    </source>
</evidence>
<evidence type="ECO:0000256" key="4">
    <source>
        <dbReference type="ARBA" id="ARBA00023242"/>
    </source>
</evidence>
<dbReference type="Gene3D" id="1.10.10.60">
    <property type="entry name" value="Homeodomain-like"/>
    <property type="match status" value="1"/>
</dbReference>
<feature type="compositionally biased region" description="Low complexity" evidence="7">
    <location>
        <begin position="224"/>
        <end position="235"/>
    </location>
</feature>